<name>A0AC60QYM5_IXOPE</name>
<accession>A0AC60QYM5</accession>
<dbReference type="Proteomes" id="UP000805193">
    <property type="component" value="Unassembled WGS sequence"/>
</dbReference>
<keyword evidence="2" id="KW-1185">Reference proteome</keyword>
<gene>
    <name evidence="1" type="ORF">HPB47_014406</name>
</gene>
<organism evidence="1 2">
    <name type="scientific">Ixodes persulcatus</name>
    <name type="common">Taiga tick</name>
    <dbReference type="NCBI Taxonomy" id="34615"/>
    <lineage>
        <taxon>Eukaryota</taxon>
        <taxon>Metazoa</taxon>
        <taxon>Ecdysozoa</taxon>
        <taxon>Arthropoda</taxon>
        <taxon>Chelicerata</taxon>
        <taxon>Arachnida</taxon>
        <taxon>Acari</taxon>
        <taxon>Parasitiformes</taxon>
        <taxon>Ixodida</taxon>
        <taxon>Ixodoidea</taxon>
        <taxon>Ixodidae</taxon>
        <taxon>Ixodinae</taxon>
        <taxon>Ixodes</taxon>
    </lineage>
</organism>
<protein>
    <submittedName>
        <fullName evidence="1">Uncharacterized protein</fullName>
    </submittedName>
</protein>
<comment type="caution">
    <text evidence="1">The sequence shown here is derived from an EMBL/GenBank/DDBJ whole genome shotgun (WGS) entry which is preliminary data.</text>
</comment>
<sequence>MPAIDGIGKSAQLEMASFRVAEFSEVLDWRPMLFQEPIIAQRACVLCGVVYKKAVRLPCVHTLCTKCHAQCVERGSACPADQKPFCEDDVEQLDVSLQYFLNRTCSIMEHFESGCSIHETKYAPPSNLATEDCKDVGNACLEMKRATRKISEDVMSLQTSLNRCSEDVRAVGARCKSQLEVEASKLAEQLNSLNTVYATGFAEELQVLQAAMADYKDHVSKELRLLGHCKPVRVHWYIEGWADLKKKVLEGLFQQCSSPTRSIYDYNVSQSVLLEEKNNRMYVGCYLQIHSGKLDLQLEWPFRKVYVVGVIHPKDQSNVILDMVNPGDCPDELQYCFLRPKHQANGAYGKQNLTTAEKLETGGFIQSDTLHMFLEVEP</sequence>
<evidence type="ECO:0000313" key="1">
    <source>
        <dbReference type="EMBL" id="KAG0443901.1"/>
    </source>
</evidence>
<dbReference type="EMBL" id="JABSTQ010002754">
    <property type="protein sequence ID" value="KAG0443901.1"/>
    <property type="molecule type" value="Genomic_DNA"/>
</dbReference>
<reference evidence="1 2" key="1">
    <citation type="journal article" date="2020" name="Cell">
        <title>Large-Scale Comparative Analyses of Tick Genomes Elucidate Their Genetic Diversity and Vector Capacities.</title>
        <authorList>
            <consortium name="Tick Genome and Microbiome Consortium (TIGMIC)"/>
            <person name="Jia N."/>
            <person name="Wang J."/>
            <person name="Shi W."/>
            <person name="Du L."/>
            <person name="Sun Y."/>
            <person name="Zhan W."/>
            <person name="Jiang J.F."/>
            <person name="Wang Q."/>
            <person name="Zhang B."/>
            <person name="Ji P."/>
            <person name="Bell-Sakyi L."/>
            <person name="Cui X.M."/>
            <person name="Yuan T.T."/>
            <person name="Jiang B.G."/>
            <person name="Yang W.F."/>
            <person name="Lam T.T."/>
            <person name="Chang Q.C."/>
            <person name="Ding S.J."/>
            <person name="Wang X.J."/>
            <person name="Zhu J.G."/>
            <person name="Ruan X.D."/>
            <person name="Zhao L."/>
            <person name="Wei J.T."/>
            <person name="Ye R.Z."/>
            <person name="Que T.C."/>
            <person name="Du C.H."/>
            <person name="Zhou Y.H."/>
            <person name="Cheng J.X."/>
            <person name="Dai P.F."/>
            <person name="Guo W.B."/>
            <person name="Han X.H."/>
            <person name="Huang E.J."/>
            <person name="Li L.F."/>
            <person name="Wei W."/>
            <person name="Gao Y.C."/>
            <person name="Liu J.Z."/>
            <person name="Shao H.Z."/>
            <person name="Wang X."/>
            <person name="Wang C.C."/>
            <person name="Yang T.C."/>
            <person name="Huo Q.B."/>
            <person name="Li W."/>
            <person name="Chen H.Y."/>
            <person name="Chen S.E."/>
            <person name="Zhou L.G."/>
            <person name="Ni X.B."/>
            <person name="Tian J.H."/>
            <person name="Sheng Y."/>
            <person name="Liu T."/>
            <person name="Pan Y.S."/>
            <person name="Xia L.Y."/>
            <person name="Li J."/>
            <person name="Zhao F."/>
            <person name="Cao W.C."/>
        </authorList>
    </citation>
    <scope>NUCLEOTIDE SEQUENCE [LARGE SCALE GENOMIC DNA]</scope>
    <source>
        <strain evidence="1">Iper-2018</strain>
    </source>
</reference>
<proteinExistence type="predicted"/>
<evidence type="ECO:0000313" key="2">
    <source>
        <dbReference type="Proteomes" id="UP000805193"/>
    </source>
</evidence>